<proteinExistence type="predicted"/>
<dbReference type="InterPro" id="IPR042104">
    <property type="entry name" value="PKS_dehydratase_sf"/>
</dbReference>
<dbReference type="PROSITE" id="PS50075">
    <property type="entry name" value="CARRIER"/>
    <property type="match status" value="1"/>
</dbReference>
<dbReference type="Proteomes" id="UP000249890">
    <property type="component" value="Chromosome"/>
</dbReference>
<dbReference type="SUPFAM" id="SSF47336">
    <property type="entry name" value="ACP-like"/>
    <property type="match status" value="1"/>
</dbReference>
<dbReference type="InterPro" id="IPR013154">
    <property type="entry name" value="ADH-like_N"/>
</dbReference>
<dbReference type="InterPro" id="IPR036736">
    <property type="entry name" value="ACP-like_sf"/>
</dbReference>
<dbReference type="Pfam" id="PF00550">
    <property type="entry name" value="PP-binding"/>
    <property type="match status" value="1"/>
</dbReference>
<protein>
    <recommendedName>
        <fullName evidence="5">Carrier domain-containing protein</fullName>
    </recommendedName>
</protein>
<keyword evidence="1" id="KW-0596">Phosphopantetheine</keyword>
<evidence type="ECO:0000256" key="2">
    <source>
        <dbReference type="ARBA" id="ARBA00022553"/>
    </source>
</evidence>
<dbReference type="KEGG" id="pdh:B9T62_13050"/>
<keyword evidence="7" id="KW-1185">Reference proteome</keyword>
<sequence length="704" mass="76758">MDTTCHRTRGAYGRAGKPDAQRGGAGGTSAAPASSNGSGHVRTVPGRPEGTPAIRPSLEQCAPGLSGESEAVAELSLPDEQAQDSAEYGVHPALMDQATSLLNGQAEDSAAYLPFAYKHIRIYRPFPPIIHTILQEGEHREEARTYVCRITDPEGCVLMDIGEYVMRKVPDPSLADTLPLEDEEKWPEVGNYRVGIAVPGELNSLHLQHEYRLPPAPDEVEIKVAASGLNFKEVLYALGVLQLPDSYGFSFGLECAGTVTRVGSEVTDWQTGDEVMAIAGASLGKYARVPVSSVVRKPSRISFAEAATIPIAFMTAYYALIVRGQLSLGDKVLIHTATGGVGLAAVQIAQWIGAEIYATAGTEEKRDYLRSLGISHVYSSRDLDFADQIRKYAGTVDVVLNSLTGEAVEKGLSILAPHGRFLEMGIKDIMENSNLSMRMFGNGISLSAISIDSGLPGYTNLFREIARHVEEGTFTPLPIIPYRLSDTKEAFRYMASAKHIGKIVITQEHASAQQKQSVRLREGMTNAEGMEMLEHILSKVMRTELYPAQWLLSTTDLDTRQALLEANAPQGIVPADTAVHAGRRRKRMAGSTEYAPPLTETQKQLAELFMDYLELTAIGLHDNFFEAGASSLDLIQINAKVNALSAKDTSIVKMYSYPTINLLDAYLFADPVDQTDNSVVLKDTEDRKRKASRLKTLESIKGRR</sequence>
<feature type="region of interest" description="Disordered" evidence="4">
    <location>
        <begin position="1"/>
        <end position="56"/>
    </location>
</feature>
<dbReference type="InterPro" id="IPR011032">
    <property type="entry name" value="GroES-like_sf"/>
</dbReference>
<feature type="domain" description="Carrier" evidence="5">
    <location>
        <begin position="596"/>
        <end position="671"/>
    </location>
</feature>
<dbReference type="Pfam" id="PF08240">
    <property type="entry name" value="ADH_N"/>
    <property type="match status" value="1"/>
</dbReference>
<dbReference type="Gene3D" id="3.10.129.110">
    <property type="entry name" value="Polyketide synthase dehydratase"/>
    <property type="match status" value="1"/>
</dbReference>
<dbReference type="InterPro" id="IPR050444">
    <property type="entry name" value="Polyketide_Synthase"/>
</dbReference>
<evidence type="ECO:0000256" key="3">
    <source>
        <dbReference type="ARBA" id="ARBA00022679"/>
    </source>
</evidence>
<name>A0A2Z2KCX4_9BACL</name>
<dbReference type="CDD" id="cd05195">
    <property type="entry name" value="enoyl_red"/>
    <property type="match status" value="1"/>
</dbReference>
<dbReference type="SUPFAM" id="SSF50129">
    <property type="entry name" value="GroES-like"/>
    <property type="match status" value="1"/>
</dbReference>
<dbReference type="InterPro" id="IPR013149">
    <property type="entry name" value="ADH-like_C"/>
</dbReference>
<organism evidence="6 7">
    <name type="scientific">Paenibacillus donghaensis</name>
    <dbReference type="NCBI Taxonomy" id="414771"/>
    <lineage>
        <taxon>Bacteria</taxon>
        <taxon>Bacillati</taxon>
        <taxon>Bacillota</taxon>
        <taxon>Bacilli</taxon>
        <taxon>Bacillales</taxon>
        <taxon>Paenibacillaceae</taxon>
        <taxon>Paenibacillus</taxon>
    </lineage>
</organism>
<dbReference type="PANTHER" id="PTHR45681">
    <property type="entry name" value="POLYKETIDE SYNTHASE 44-RELATED"/>
    <property type="match status" value="1"/>
</dbReference>
<dbReference type="InterPro" id="IPR049551">
    <property type="entry name" value="PKS_DH_C"/>
</dbReference>
<keyword evidence="3" id="KW-0808">Transferase</keyword>
<dbReference type="EMBL" id="CP021780">
    <property type="protein sequence ID" value="ASA21615.1"/>
    <property type="molecule type" value="Genomic_DNA"/>
</dbReference>
<feature type="compositionally biased region" description="Low complexity" evidence="4">
    <location>
        <begin position="28"/>
        <end position="39"/>
    </location>
</feature>
<evidence type="ECO:0000256" key="4">
    <source>
        <dbReference type="SAM" id="MobiDB-lite"/>
    </source>
</evidence>
<evidence type="ECO:0000313" key="7">
    <source>
        <dbReference type="Proteomes" id="UP000249890"/>
    </source>
</evidence>
<dbReference type="SMART" id="SM00829">
    <property type="entry name" value="PKS_ER"/>
    <property type="match status" value="1"/>
</dbReference>
<evidence type="ECO:0000259" key="5">
    <source>
        <dbReference type="PROSITE" id="PS50075"/>
    </source>
</evidence>
<dbReference type="InterPro" id="IPR036291">
    <property type="entry name" value="NAD(P)-bd_dom_sf"/>
</dbReference>
<keyword evidence="2" id="KW-0597">Phosphoprotein</keyword>
<dbReference type="GO" id="GO:0016740">
    <property type="term" value="F:transferase activity"/>
    <property type="evidence" value="ECO:0007669"/>
    <property type="project" value="UniProtKB-KW"/>
</dbReference>
<dbReference type="SUPFAM" id="SSF51735">
    <property type="entry name" value="NAD(P)-binding Rossmann-fold domains"/>
    <property type="match status" value="1"/>
</dbReference>
<dbReference type="GO" id="GO:0016491">
    <property type="term" value="F:oxidoreductase activity"/>
    <property type="evidence" value="ECO:0007669"/>
    <property type="project" value="InterPro"/>
</dbReference>
<dbReference type="Gene3D" id="3.90.180.10">
    <property type="entry name" value="Medium-chain alcohol dehydrogenases, catalytic domain"/>
    <property type="match status" value="1"/>
</dbReference>
<gene>
    <name evidence="6" type="ORF">B9T62_13050</name>
</gene>
<dbReference type="Pfam" id="PF00107">
    <property type="entry name" value="ADH_zinc_N"/>
    <property type="match status" value="1"/>
</dbReference>
<dbReference type="InterPro" id="IPR009081">
    <property type="entry name" value="PP-bd_ACP"/>
</dbReference>
<evidence type="ECO:0000313" key="6">
    <source>
        <dbReference type="EMBL" id="ASA21615.1"/>
    </source>
</evidence>
<accession>A0A2Z2KCX4</accession>
<dbReference type="PANTHER" id="PTHR45681:SF6">
    <property type="entry name" value="POLYKETIDE SYNTHASE 37"/>
    <property type="match status" value="1"/>
</dbReference>
<dbReference type="Pfam" id="PF14765">
    <property type="entry name" value="PS-DH"/>
    <property type="match status" value="1"/>
</dbReference>
<evidence type="ECO:0000256" key="1">
    <source>
        <dbReference type="ARBA" id="ARBA00022450"/>
    </source>
</evidence>
<dbReference type="Gene3D" id="3.40.50.720">
    <property type="entry name" value="NAD(P)-binding Rossmann-like Domain"/>
    <property type="match status" value="1"/>
</dbReference>
<dbReference type="AlphaFoldDB" id="A0A2Z2KCX4"/>
<dbReference type="FunFam" id="3.40.50.720:FF:000209">
    <property type="entry name" value="Polyketide synthase Pks12"/>
    <property type="match status" value="1"/>
</dbReference>
<reference evidence="6 7" key="1">
    <citation type="submission" date="2017-06" db="EMBL/GenBank/DDBJ databases">
        <title>Complete genome sequence of Paenibacillus donghaensis KCTC 13049T isolated from East Sea sediment, South Korea.</title>
        <authorList>
            <person name="Jung B.K."/>
            <person name="Hong S.-J."/>
            <person name="Shin J.-H."/>
        </authorList>
    </citation>
    <scope>NUCLEOTIDE SEQUENCE [LARGE SCALE GENOMIC DNA]</scope>
    <source>
        <strain evidence="6 7">KCTC 13049</strain>
    </source>
</reference>
<dbReference type="Gene3D" id="1.10.1200.10">
    <property type="entry name" value="ACP-like"/>
    <property type="match status" value="1"/>
</dbReference>
<dbReference type="InterPro" id="IPR020843">
    <property type="entry name" value="ER"/>
</dbReference>